<reference evidence="1" key="1">
    <citation type="journal article" date="2014" name="Front. Microbiol.">
        <title>High frequency of phylogenetically diverse reductive dehalogenase-homologous genes in deep subseafloor sedimentary metagenomes.</title>
        <authorList>
            <person name="Kawai M."/>
            <person name="Futagami T."/>
            <person name="Toyoda A."/>
            <person name="Takaki Y."/>
            <person name="Nishi S."/>
            <person name="Hori S."/>
            <person name="Arai W."/>
            <person name="Tsubouchi T."/>
            <person name="Morono Y."/>
            <person name="Uchiyama I."/>
            <person name="Ito T."/>
            <person name="Fujiyama A."/>
            <person name="Inagaki F."/>
            <person name="Takami H."/>
        </authorList>
    </citation>
    <scope>NUCLEOTIDE SEQUENCE</scope>
    <source>
        <strain evidence="1">Expedition CK06-06</strain>
    </source>
</reference>
<proteinExistence type="predicted"/>
<comment type="caution">
    <text evidence="1">The sequence shown here is derived from an EMBL/GenBank/DDBJ whole genome shotgun (WGS) entry which is preliminary data.</text>
</comment>
<sequence length="29" mass="3493">FTFAVKHSDPFNYNFDFHLSLLTFIVFPK</sequence>
<dbReference type="AlphaFoldDB" id="X0VE61"/>
<feature type="non-terminal residue" evidence="1">
    <location>
        <position position="1"/>
    </location>
</feature>
<dbReference type="EMBL" id="BARS01023263">
    <property type="protein sequence ID" value="GAG09522.1"/>
    <property type="molecule type" value="Genomic_DNA"/>
</dbReference>
<organism evidence="1">
    <name type="scientific">marine sediment metagenome</name>
    <dbReference type="NCBI Taxonomy" id="412755"/>
    <lineage>
        <taxon>unclassified sequences</taxon>
        <taxon>metagenomes</taxon>
        <taxon>ecological metagenomes</taxon>
    </lineage>
</organism>
<protein>
    <submittedName>
        <fullName evidence="1">Uncharacterized protein</fullName>
    </submittedName>
</protein>
<gene>
    <name evidence="1" type="ORF">S01H1_37060</name>
</gene>
<name>X0VE61_9ZZZZ</name>
<accession>X0VE61</accession>
<evidence type="ECO:0000313" key="1">
    <source>
        <dbReference type="EMBL" id="GAG09522.1"/>
    </source>
</evidence>